<dbReference type="PANTHER" id="PTHR12069">
    <property type="entry name" value="DNA-DIRECTED RNA POLYMERASES III 80 KDA POLYPEPTIDE RNA POLYMERASE III SUBUNIT 5"/>
    <property type="match status" value="1"/>
</dbReference>
<reference evidence="3" key="2">
    <citation type="submission" date="2025-08" db="UniProtKB">
        <authorList>
            <consortium name="RefSeq"/>
        </authorList>
    </citation>
    <scope>IDENTIFICATION</scope>
    <source>
        <tissue evidence="3">Leaf</tissue>
    </source>
</reference>
<dbReference type="Pfam" id="PF04801">
    <property type="entry name" value="RPC5"/>
    <property type="match status" value="1"/>
</dbReference>
<dbReference type="OrthoDB" id="340681at2759"/>
<reference evidence="2" key="1">
    <citation type="journal article" date="2020" name="Plant Biotechnol. J.">
        <title>The pomegranate (Punica granatum L.) draft genome dissects genetic divergence between soft- and hard-seeded cultivars.</title>
        <authorList>
            <person name="Luo X."/>
            <person name="Li H."/>
            <person name="Wu Z."/>
            <person name="Yao W."/>
            <person name="Zhao P."/>
            <person name="Cao D."/>
            <person name="Yu H."/>
            <person name="Li K."/>
            <person name="Poudel K."/>
            <person name="Zhao D."/>
            <person name="Zhang F."/>
            <person name="Xia X."/>
            <person name="Chen L."/>
            <person name="Wang Q."/>
            <person name="Jing D."/>
            <person name="Cao S."/>
        </authorList>
    </citation>
    <scope>NUCLEOTIDE SEQUENCE [LARGE SCALE GENOMIC DNA]</scope>
    <source>
        <strain evidence="2">cv. Tunisia</strain>
    </source>
</reference>
<feature type="region of interest" description="Disordered" evidence="1">
    <location>
        <begin position="1"/>
        <end position="66"/>
    </location>
</feature>
<dbReference type="InterPro" id="IPR006886">
    <property type="entry name" value="RNA_pol_III_Rpc5"/>
</dbReference>
<feature type="region of interest" description="Disordered" evidence="1">
    <location>
        <begin position="512"/>
        <end position="542"/>
    </location>
</feature>
<sequence>MDFDDNPPPAPTRTTRFAPKSAKAALKPPKSEPAPRPKLEALEAKAGPQSDSISPGEQESKAQVGGAVLAKAEASISNGTADMEVDSKLEVEKAEPMETEEEDGAVEDEIVREIDVFFNASIDAKTQLYVVQYPLRTWWRPYELDERCEEVRVKPRSAEVEVDLSIDVESRNYDTECSSQLKSTKQTLTSSWKPPCATSYAVGILIGNKLHLNPIHSVVQLRPSMEHLYPEGSKMKNYVTSNQEGSVKMEGSEEKAGPSRKQGKQLEPPSKEETDEEEHWVPLVYHGAQSDLSARYIQKLVTKQCSPIHFAMNPYDYVNSLCPGASNQNSKLEGSSRRVLLSLPLDERIKKILCEAPYAHRYSALRYYAPDVSDEVFLGVLQKYGILVQGCWVAKTSLVVKDPLESLARDYILLGFSKDPVIRKSVLPHPKALSDHVKKFLNIFAVERPSLDDWKFKQPTDVSFLKKHPDIVNSQSQQWENNERKIMDFLNKKGRPNAREENNMNNAKLRQPRMVTKEAKSSKIDRTTVKDPSRTTMSSETREALPKALQKVFQNQKVCSYQIICERLRGQAVSESTNPKADARMARNAAQAVDSPEELREVLNRIAVNIHGFYVLKSSPDHPELDPLRRVVMDLFIGKGPEAKLKKGEVIEAAKISLKRDISKNEFEKVITDICESKGSFWVLNSGN</sequence>
<dbReference type="GeneID" id="116200971"/>
<evidence type="ECO:0000313" key="3">
    <source>
        <dbReference type="RefSeq" id="XP_031387859.1"/>
    </source>
</evidence>
<feature type="compositionally biased region" description="Basic and acidic residues" evidence="1">
    <location>
        <begin position="29"/>
        <end position="43"/>
    </location>
</feature>
<keyword evidence="3" id="KW-0804">Transcription</keyword>
<evidence type="ECO:0000313" key="2">
    <source>
        <dbReference type="Proteomes" id="UP000515151"/>
    </source>
</evidence>
<accession>A0A6P8D0A3</accession>
<dbReference type="GO" id="GO:0005666">
    <property type="term" value="C:RNA polymerase III complex"/>
    <property type="evidence" value="ECO:0007669"/>
    <property type="project" value="TreeGrafter"/>
</dbReference>
<keyword evidence="2" id="KW-1185">Reference proteome</keyword>
<feature type="compositionally biased region" description="Low complexity" evidence="1">
    <location>
        <begin position="12"/>
        <end position="28"/>
    </location>
</feature>
<protein>
    <submittedName>
        <fullName evidence="3">DNA-directed RNA polymerase III subunit RPC5</fullName>
    </submittedName>
</protein>
<keyword evidence="3" id="KW-0240">DNA-directed RNA polymerase</keyword>
<feature type="compositionally biased region" description="Pro residues" evidence="1">
    <location>
        <begin position="1"/>
        <end position="11"/>
    </location>
</feature>
<dbReference type="PANTHER" id="PTHR12069:SF0">
    <property type="entry name" value="DNA-DIRECTED RNA POLYMERASE III SUBUNIT RPC5"/>
    <property type="match status" value="1"/>
</dbReference>
<dbReference type="AlphaFoldDB" id="A0A6P8D0A3"/>
<name>A0A6P8D0A3_PUNGR</name>
<evidence type="ECO:0000256" key="1">
    <source>
        <dbReference type="SAM" id="MobiDB-lite"/>
    </source>
</evidence>
<dbReference type="Proteomes" id="UP000515151">
    <property type="component" value="Chromosome 3"/>
</dbReference>
<organism evidence="2 3">
    <name type="scientific">Punica granatum</name>
    <name type="common">Pomegranate</name>
    <dbReference type="NCBI Taxonomy" id="22663"/>
    <lineage>
        <taxon>Eukaryota</taxon>
        <taxon>Viridiplantae</taxon>
        <taxon>Streptophyta</taxon>
        <taxon>Embryophyta</taxon>
        <taxon>Tracheophyta</taxon>
        <taxon>Spermatophyta</taxon>
        <taxon>Magnoliopsida</taxon>
        <taxon>eudicotyledons</taxon>
        <taxon>Gunneridae</taxon>
        <taxon>Pentapetalae</taxon>
        <taxon>rosids</taxon>
        <taxon>malvids</taxon>
        <taxon>Myrtales</taxon>
        <taxon>Lythraceae</taxon>
        <taxon>Punica</taxon>
    </lineage>
</organism>
<feature type="region of interest" description="Disordered" evidence="1">
    <location>
        <begin position="243"/>
        <end position="279"/>
    </location>
</feature>
<dbReference type="GO" id="GO:0042797">
    <property type="term" value="P:tRNA transcription by RNA polymerase III"/>
    <property type="evidence" value="ECO:0007669"/>
    <property type="project" value="TreeGrafter"/>
</dbReference>
<proteinExistence type="predicted"/>
<feature type="compositionally biased region" description="Basic and acidic residues" evidence="1">
    <location>
        <begin position="515"/>
        <end position="533"/>
    </location>
</feature>
<gene>
    <name evidence="3" type="primary">LOC116200971</name>
</gene>
<dbReference type="RefSeq" id="XP_031387859.1">
    <property type="nucleotide sequence ID" value="XM_031531999.1"/>
</dbReference>